<dbReference type="AlphaFoldDB" id="A0A1C7I6N9"/>
<organism evidence="2 3">
    <name type="scientific">Blautia pseudococcoides</name>
    <dbReference type="NCBI Taxonomy" id="1796616"/>
    <lineage>
        <taxon>Bacteria</taxon>
        <taxon>Bacillati</taxon>
        <taxon>Bacillota</taxon>
        <taxon>Clostridia</taxon>
        <taxon>Lachnospirales</taxon>
        <taxon>Lachnospiraceae</taxon>
        <taxon>Blautia</taxon>
    </lineage>
</organism>
<dbReference type="Pfam" id="PF01636">
    <property type="entry name" value="APH"/>
    <property type="match status" value="1"/>
</dbReference>
<sequence length="324" mass="37663">MKQMNTESSLFREITPEDMKRITSRHLNTRDIREARLMEGGLFNTTYQLVCGPDNKKVILRLGPVNRHLLLGFEEHLMEAEAHVYELFESHDIPCPRILVTDTTHSLLGRDFMLTEYLDSTVLLKAGLPEEEKKSLHKEAGRLAAVMHSITSRQFGCIYDCMHDRGFTSWYAFLHHYVSDILERSVNHNAFTRQEADAILSLFSENKPLFDKITLPCLVHTDLWEGNLLLKMNKDSWSLAAIIDGDRAIWGDPDFEMASGWMITDSFLEGYQIDKAAYLSPERTERRKYYNLVYDLIDTYVGKAEYNQAEQYKNGYNRVLHYLF</sequence>
<evidence type="ECO:0000313" key="2">
    <source>
        <dbReference type="EMBL" id="ANU74503.2"/>
    </source>
</evidence>
<dbReference type="Gene3D" id="3.30.200.20">
    <property type="entry name" value="Phosphorylase Kinase, domain 1"/>
    <property type="match status" value="1"/>
</dbReference>
<dbReference type="EMBL" id="CP015405">
    <property type="protein sequence ID" value="ANU74503.2"/>
    <property type="molecule type" value="Genomic_DNA"/>
</dbReference>
<dbReference type="OrthoDB" id="334783at2"/>
<dbReference type="InterPro" id="IPR002575">
    <property type="entry name" value="Aminoglycoside_PTrfase"/>
</dbReference>
<dbReference type="SUPFAM" id="SSF56112">
    <property type="entry name" value="Protein kinase-like (PK-like)"/>
    <property type="match status" value="1"/>
</dbReference>
<evidence type="ECO:0000313" key="3">
    <source>
        <dbReference type="Proteomes" id="UP000092574"/>
    </source>
</evidence>
<proteinExistence type="predicted"/>
<reference evidence="2" key="1">
    <citation type="submission" date="2017-04" db="EMBL/GenBank/DDBJ databases">
        <title>Complete Genome Sequences of Twelve Strains of a Stable Defined Moderately Diverse Mouse Microbiota 2 (sDMDMm2).</title>
        <authorList>
            <person name="Uchimura Y."/>
            <person name="Wyss M."/>
            <person name="Brugiroux S."/>
            <person name="Limenitakis J.P."/>
            <person name="Stecher B."/>
            <person name="McCoy K.D."/>
            <person name="Macpherson A.J."/>
        </authorList>
    </citation>
    <scope>NUCLEOTIDE SEQUENCE</scope>
    <source>
        <strain evidence="2">YL58</strain>
    </source>
</reference>
<dbReference type="KEGG" id="byl:A4V09_01220"/>
<dbReference type="PANTHER" id="PTHR21310">
    <property type="entry name" value="AMINOGLYCOSIDE PHOSPHOTRANSFERASE-RELATED-RELATED"/>
    <property type="match status" value="1"/>
</dbReference>
<dbReference type="Proteomes" id="UP000092574">
    <property type="component" value="Chromosome"/>
</dbReference>
<dbReference type="STRING" id="1796616.A4V09_01220"/>
<name>A0A1C7I6N9_9FIRM</name>
<gene>
    <name evidence="2" type="ORF">A4V09_01220</name>
</gene>
<accession>A0A1C7I6N9</accession>
<protein>
    <recommendedName>
        <fullName evidence="1">Aminoglycoside phosphotransferase domain-containing protein</fullName>
    </recommendedName>
</protein>
<dbReference type="InterPro" id="IPR051678">
    <property type="entry name" value="AGP_Transferase"/>
</dbReference>
<dbReference type="Gene3D" id="3.90.1200.10">
    <property type="match status" value="1"/>
</dbReference>
<evidence type="ECO:0000259" key="1">
    <source>
        <dbReference type="Pfam" id="PF01636"/>
    </source>
</evidence>
<dbReference type="PANTHER" id="PTHR21310:SF15">
    <property type="entry name" value="AMINOGLYCOSIDE PHOSPHOTRANSFERASE DOMAIN-CONTAINING PROTEIN"/>
    <property type="match status" value="1"/>
</dbReference>
<keyword evidence="3" id="KW-1185">Reference proteome</keyword>
<feature type="domain" description="Aminoglycoside phosphotransferase" evidence="1">
    <location>
        <begin position="40"/>
        <end position="285"/>
    </location>
</feature>
<dbReference type="InterPro" id="IPR011009">
    <property type="entry name" value="Kinase-like_dom_sf"/>
</dbReference>